<evidence type="ECO:0000313" key="2">
    <source>
        <dbReference type="EMBL" id="PSB59352.1"/>
    </source>
</evidence>
<evidence type="ECO:0000313" key="3">
    <source>
        <dbReference type="Proteomes" id="UP000238937"/>
    </source>
</evidence>
<dbReference type="EMBL" id="PVWO01000007">
    <property type="protein sequence ID" value="PSB59352.1"/>
    <property type="molecule type" value="Genomic_DNA"/>
</dbReference>
<accession>A0A2T1GN77</accession>
<proteinExistence type="predicted"/>
<dbReference type="Pfam" id="PF00903">
    <property type="entry name" value="Glyoxalase"/>
    <property type="match status" value="1"/>
</dbReference>
<comment type="caution">
    <text evidence="2">The sequence shown here is derived from an EMBL/GenBank/DDBJ whole genome shotgun (WGS) entry which is preliminary data.</text>
</comment>
<dbReference type="Proteomes" id="UP000238937">
    <property type="component" value="Unassembled WGS sequence"/>
</dbReference>
<dbReference type="PROSITE" id="PS51819">
    <property type="entry name" value="VOC"/>
    <property type="match status" value="1"/>
</dbReference>
<protein>
    <submittedName>
        <fullName evidence="2">Glyoxalase</fullName>
    </submittedName>
</protein>
<dbReference type="InterPro" id="IPR037523">
    <property type="entry name" value="VOC_core"/>
</dbReference>
<dbReference type="SUPFAM" id="SSF54593">
    <property type="entry name" value="Glyoxalase/Bleomycin resistance protein/Dihydroxybiphenyl dioxygenase"/>
    <property type="match status" value="1"/>
</dbReference>
<sequence length="118" mass="13354">MNSIRRIVSNIQTTNTEQSELFYTQVLGLTKAMDLGWIQTYAAPADPTTQISVLTNDPSGMHPNLSVEVADVDRVYEAAIRHGYTVVYPLTDEPWGVRRFFVREPNGMTINIVSHREE</sequence>
<evidence type="ECO:0000259" key="1">
    <source>
        <dbReference type="PROSITE" id="PS51819"/>
    </source>
</evidence>
<dbReference type="AlphaFoldDB" id="A0A2T1GN77"/>
<dbReference type="InterPro" id="IPR029068">
    <property type="entry name" value="Glyas_Bleomycin-R_OHBP_Dase"/>
</dbReference>
<reference evidence="2 3" key="1">
    <citation type="submission" date="2018-03" db="EMBL/GenBank/DDBJ databases">
        <title>The ancient ancestry and fast evolution of plastids.</title>
        <authorList>
            <person name="Moore K.R."/>
            <person name="Magnabosco C."/>
            <person name="Momper L."/>
            <person name="Gold D.A."/>
            <person name="Bosak T."/>
            <person name="Fournier G.P."/>
        </authorList>
    </citation>
    <scope>NUCLEOTIDE SEQUENCE [LARGE SCALE GENOMIC DNA]</scope>
    <source>
        <strain evidence="2 3">CCALA 037</strain>
    </source>
</reference>
<gene>
    <name evidence="2" type="ORF">C7B77_01080</name>
</gene>
<dbReference type="Gene3D" id="3.10.180.10">
    <property type="entry name" value="2,3-Dihydroxybiphenyl 1,2-Dioxygenase, domain 1"/>
    <property type="match status" value="1"/>
</dbReference>
<name>A0A2T1GN77_9CYAN</name>
<feature type="domain" description="VOC" evidence="1">
    <location>
        <begin position="3"/>
        <end position="115"/>
    </location>
</feature>
<keyword evidence="3" id="KW-1185">Reference proteome</keyword>
<dbReference type="InterPro" id="IPR004360">
    <property type="entry name" value="Glyas_Fos-R_dOase_dom"/>
</dbReference>
<organism evidence="2 3">
    <name type="scientific">Chamaesiphon polymorphus CCALA 037</name>
    <dbReference type="NCBI Taxonomy" id="2107692"/>
    <lineage>
        <taxon>Bacteria</taxon>
        <taxon>Bacillati</taxon>
        <taxon>Cyanobacteriota</taxon>
        <taxon>Cyanophyceae</taxon>
        <taxon>Gomontiellales</taxon>
        <taxon>Chamaesiphonaceae</taxon>
        <taxon>Chamaesiphon</taxon>
    </lineage>
</organism>
<dbReference type="OrthoDB" id="9796521at2"/>
<dbReference type="RefSeq" id="WP_106299477.1">
    <property type="nucleotide sequence ID" value="NZ_PVWO01000007.1"/>
</dbReference>